<gene>
    <name evidence="1" type="ORF">CfE428DRAFT_2116</name>
</gene>
<dbReference type="AlphaFoldDB" id="B4CZM8"/>
<protein>
    <submittedName>
        <fullName evidence="1">Uncharacterized protein</fullName>
    </submittedName>
</protein>
<dbReference type="Proteomes" id="UP000005824">
    <property type="component" value="Unassembled WGS sequence"/>
</dbReference>
<organism evidence="1 2">
    <name type="scientific">Chthoniobacter flavus Ellin428</name>
    <dbReference type="NCBI Taxonomy" id="497964"/>
    <lineage>
        <taxon>Bacteria</taxon>
        <taxon>Pseudomonadati</taxon>
        <taxon>Verrucomicrobiota</taxon>
        <taxon>Spartobacteria</taxon>
        <taxon>Chthoniobacterales</taxon>
        <taxon>Chthoniobacteraceae</taxon>
        <taxon>Chthoniobacter</taxon>
    </lineage>
</organism>
<evidence type="ECO:0000313" key="2">
    <source>
        <dbReference type="Proteomes" id="UP000005824"/>
    </source>
</evidence>
<accession>B4CZM8</accession>
<name>B4CZM8_9BACT</name>
<evidence type="ECO:0000313" key="1">
    <source>
        <dbReference type="EMBL" id="EDY20192.1"/>
    </source>
</evidence>
<dbReference type="EMBL" id="ABVL01000005">
    <property type="protein sequence ID" value="EDY20192.1"/>
    <property type="molecule type" value="Genomic_DNA"/>
</dbReference>
<proteinExistence type="predicted"/>
<reference evidence="1 2" key="1">
    <citation type="journal article" date="2011" name="J. Bacteriol.">
        <title>Genome sequence of Chthoniobacter flavus Ellin428, an aerobic heterotrophic soil bacterium.</title>
        <authorList>
            <person name="Kant R."/>
            <person name="van Passel M.W."/>
            <person name="Palva A."/>
            <person name="Lucas S."/>
            <person name="Lapidus A."/>
            <person name="Glavina Del Rio T."/>
            <person name="Dalin E."/>
            <person name="Tice H."/>
            <person name="Bruce D."/>
            <person name="Goodwin L."/>
            <person name="Pitluck S."/>
            <person name="Larimer F.W."/>
            <person name="Land M.L."/>
            <person name="Hauser L."/>
            <person name="Sangwan P."/>
            <person name="de Vos W.M."/>
            <person name="Janssen P.H."/>
            <person name="Smidt H."/>
        </authorList>
    </citation>
    <scope>NUCLEOTIDE SEQUENCE [LARGE SCALE GENOMIC DNA]</scope>
    <source>
        <strain evidence="1 2">Ellin428</strain>
    </source>
</reference>
<dbReference type="eggNOG" id="ENOG5033KVG">
    <property type="taxonomic scope" value="Bacteria"/>
</dbReference>
<sequence length="117" mass="12807" precursor="true">MLIAVILVLAALGGGYFLFGRASDPFRGISPLPVQDYLQNSNSLRGNSYKLDAVIGQSLQWSPTIGRLFSVEANGEVLPILVPPKFNSVNIEKGQRFFFLIKVEDHGILSAEDVKKS</sequence>
<keyword evidence="2" id="KW-1185">Reference proteome</keyword>
<dbReference type="InParanoid" id="B4CZM8"/>
<comment type="caution">
    <text evidence="1">The sequence shown here is derived from an EMBL/GenBank/DDBJ whole genome shotgun (WGS) entry which is preliminary data.</text>
</comment>